<proteinExistence type="predicted"/>
<reference evidence="1" key="1">
    <citation type="journal article" date="2012" name="PLoS Genet.">
        <title>Comparative analysis of the genomes of two field isolates of the rice blast fungus Magnaporthe oryzae.</title>
        <authorList>
            <person name="Xue M."/>
            <person name="Yang J."/>
            <person name="Li Z."/>
            <person name="Hu S."/>
            <person name="Yao N."/>
            <person name="Dean R.A."/>
            <person name="Zhao W."/>
            <person name="Shen M."/>
            <person name="Zhang H."/>
            <person name="Li C."/>
            <person name="Liu L."/>
            <person name="Cao L."/>
            <person name="Xu X."/>
            <person name="Xing Y."/>
            <person name="Hsiang T."/>
            <person name="Zhang Z."/>
            <person name="Xu J.R."/>
            <person name="Peng Y.L."/>
        </authorList>
    </citation>
    <scope>NUCLEOTIDE SEQUENCE</scope>
    <source>
        <strain evidence="1">Y34</strain>
    </source>
</reference>
<sequence>MTMVSSATGSNCSGSLRIPEATDLVILGCECAALAEVT</sequence>
<gene>
    <name evidence="1" type="ORF">OOU_Y34scaffold00725g7</name>
</gene>
<dbReference type="EMBL" id="JH793882">
    <property type="protein sequence ID" value="ELQ35149.1"/>
    <property type="molecule type" value="Genomic_DNA"/>
</dbReference>
<organism evidence="1">
    <name type="scientific">Pyricularia oryzae (strain Y34)</name>
    <name type="common">Rice blast fungus</name>
    <name type="synonym">Magnaporthe oryzae</name>
    <dbReference type="NCBI Taxonomy" id="1143189"/>
    <lineage>
        <taxon>Eukaryota</taxon>
        <taxon>Fungi</taxon>
        <taxon>Dikarya</taxon>
        <taxon>Ascomycota</taxon>
        <taxon>Pezizomycotina</taxon>
        <taxon>Sordariomycetes</taxon>
        <taxon>Sordariomycetidae</taxon>
        <taxon>Magnaporthales</taxon>
        <taxon>Pyriculariaceae</taxon>
        <taxon>Pyricularia</taxon>
    </lineage>
</organism>
<dbReference type="Proteomes" id="UP000011086">
    <property type="component" value="Unassembled WGS sequence"/>
</dbReference>
<protein>
    <submittedName>
        <fullName evidence="1">Uncharacterized protein</fullName>
    </submittedName>
</protein>
<name>A0AA97PHU4_PYRO3</name>
<accession>A0AA97PHU4</accession>
<evidence type="ECO:0000313" key="1">
    <source>
        <dbReference type="EMBL" id="ELQ35149.1"/>
    </source>
</evidence>
<dbReference type="AlphaFoldDB" id="A0AA97PHU4"/>